<dbReference type="KEGG" id="rhs:A3Q41_03863"/>
<dbReference type="OrthoDB" id="5507614at2"/>
<keyword evidence="4" id="KW-1133">Transmembrane helix</keyword>
<name>A0A143QPP7_RHOFA</name>
<dbReference type="Gene3D" id="2.40.100.10">
    <property type="entry name" value="Cyclophilin-like"/>
    <property type="match status" value="1"/>
</dbReference>
<keyword evidence="2 5" id="KW-0413">Isomerase</keyword>
<evidence type="ECO:0000256" key="3">
    <source>
        <dbReference type="SAM" id="MobiDB-lite"/>
    </source>
</evidence>
<dbReference type="PANTHER" id="PTHR45625">
    <property type="entry name" value="PEPTIDYL-PROLYL CIS-TRANS ISOMERASE-RELATED"/>
    <property type="match status" value="1"/>
</dbReference>
<comment type="catalytic activity">
    <reaction evidence="2">
        <text>[protein]-peptidylproline (omega=180) = [protein]-peptidylproline (omega=0)</text>
        <dbReference type="Rhea" id="RHEA:16237"/>
        <dbReference type="Rhea" id="RHEA-COMP:10747"/>
        <dbReference type="Rhea" id="RHEA-COMP:10748"/>
        <dbReference type="ChEBI" id="CHEBI:83833"/>
        <dbReference type="ChEBI" id="CHEBI:83834"/>
        <dbReference type="EC" id="5.2.1.8"/>
    </reaction>
</comment>
<dbReference type="PATRIC" id="fig|1653479.3.peg.3914"/>
<dbReference type="AlphaFoldDB" id="A0A143QPP7"/>
<dbReference type="PANTHER" id="PTHR45625:SF3">
    <property type="entry name" value="PEPTIDYL-PROLYL CIS-TRANS ISOMERASE B-RELATED"/>
    <property type="match status" value="1"/>
</dbReference>
<keyword evidence="4" id="KW-0472">Membrane</keyword>
<dbReference type="CDD" id="cd00317">
    <property type="entry name" value="cyclophilin"/>
    <property type="match status" value="1"/>
</dbReference>
<gene>
    <name evidence="5" type="primary">ppiB_2</name>
    <name evidence="5" type="ORF">A3Q41_03863</name>
</gene>
<accession>A0A143QPP7</accession>
<evidence type="ECO:0000313" key="6">
    <source>
        <dbReference type="Proteomes" id="UP000076038"/>
    </source>
</evidence>
<protein>
    <recommendedName>
        <fullName evidence="2">Peptidyl-prolyl cis-trans isomerase</fullName>
        <shortName evidence="2">PPIase</shortName>
        <ecNumber evidence="2">5.2.1.8</ecNumber>
    </recommendedName>
</protein>
<dbReference type="InterPro" id="IPR002130">
    <property type="entry name" value="Cyclophilin-type_PPIase_dom"/>
</dbReference>
<dbReference type="PROSITE" id="PS50072">
    <property type="entry name" value="CSA_PPIASE_2"/>
    <property type="match status" value="1"/>
</dbReference>
<dbReference type="EMBL" id="CP015220">
    <property type="protein sequence ID" value="AMY25145.1"/>
    <property type="molecule type" value="Genomic_DNA"/>
</dbReference>
<dbReference type="InterPro" id="IPR029000">
    <property type="entry name" value="Cyclophilin-like_dom_sf"/>
</dbReference>
<feature type="region of interest" description="Disordered" evidence="3">
    <location>
        <begin position="96"/>
        <end position="119"/>
    </location>
</feature>
<dbReference type="GO" id="GO:0003755">
    <property type="term" value="F:peptidyl-prolyl cis-trans isomerase activity"/>
    <property type="evidence" value="ECO:0007669"/>
    <property type="project" value="UniProtKB-UniRule"/>
</dbReference>
<feature type="region of interest" description="Disordered" evidence="3">
    <location>
        <begin position="265"/>
        <end position="287"/>
    </location>
</feature>
<reference evidence="6" key="2">
    <citation type="submission" date="2016-04" db="EMBL/GenBank/DDBJ databases">
        <title>Complete Genome and Plasmid Sequences for Rhodococcus fascians D188 and Draft Sequences for Rhodococcus spp. Isolates PBTS 1 and PBTS 2.</title>
        <authorList>
            <person name="Stamer R."/>
            <person name="Vereecke D."/>
            <person name="Zhang Y."/>
            <person name="Schilkey F."/>
            <person name="Devitt N."/>
            <person name="Randall J."/>
        </authorList>
    </citation>
    <scope>NUCLEOTIDE SEQUENCE [LARGE SCALE GENOMIC DNA]</scope>
    <source>
        <strain evidence="6">PBTS2</strain>
    </source>
</reference>
<evidence type="ECO:0000256" key="1">
    <source>
        <dbReference type="ARBA" id="ARBA00002388"/>
    </source>
</evidence>
<keyword evidence="2" id="KW-0697">Rotamase</keyword>
<evidence type="ECO:0000313" key="5">
    <source>
        <dbReference type="EMBL" id="AMY25145.1"/>
    </source>
</evidence>
<dbReference type="InterPro" id="IPR044666">
    <property type="entry name" value="Cyclophilin_A-like"/>
</dbReference>
<dbReference type="EC" id="5.2.1.8" evidence="2"/>
<sequence length="287" mass="29657">MPSNEQRREAAKRKLERQLVRRAERARRRKQLTIAGSILGVVAVVAVVSVVFVVTRGDDDASTAQDSTTSAPADSIIAAGRTEPLPETVNCSYPAAAQPAAKPNTPPRTENIPTSDEPLSYSMATTAGNIGLTLNNPESPCTVNSFVSLANQGYFDGTTCHRLTTGAGLQVLQCGDPTGSGSGGPGYQFADEFPTDTYAEGDPAAQTPVLYPRGTLAMANAGPGTNGSQFFLVYGDSQLPPAYTAFGTIDETGLATLDAIAAKGAQGGASDGAPAEPVDITSMQSDL</sequence>
<organism evidence="5 6">
    <name type="scientific">Rhodococcoides fascians</name>
    <name type="common">Rhodococcus fascians</name>
    <dbReference type="NCBI Taxonomy" id="1828"/>
    <lineage>
        <taxon>Bacteria</taxon>
        <taxon>Bacillati</taxon>
        <taxon>Actinomycetota</taxon>
        <taxon>Actinomycetes</taxon>
        <taxon>Mycobacteriales</taxon>
        <taxon>Nocardiaceae</taxon>
        <taxon>Rhodococcoides</taxon>
    </lineage>
</organism>
<keyword evidence="6" id="KW-1185">Reference proteome</keyword>
<evidence type="ECO:0000256" key="4">
    <source>
        <dbReference type="SAM" id="Phobius"/>
    </source>
</evidence>
<dbReference type="Proteomes" id="UP000076038">
    <property type="component" value="Chromosome"/>
</dbReference>
<keyword evidence="4" id="KW-0812">Transmembrane</keyword>
<dbReference type="PRINTS" id="PR00153">
    <property type="entry name" value="CSAPPISMRASE"/>
</dbReference>
<comment type="similarity">
    <text evidence="2">Belongs to the cyclophilin-type PPIase family.</text>
</comment>
<dbReference type="GeneID" id="93554022"/>
<dbReference type="Pfam" id="PF00160">
    <property type="entry name" value="Pro_isomerase"/>
    <property type="match status" value="1"/>
</dbReference>
<dbReference type="RefSeq" id="WP_027496954.1">
    <property type="nucleotide sequence ID" value="NZ_CP015220.1"/>
</dbReference>
<evidence type="ECO:0000256" key="2">
    <source>
        <dbReference type="RuleBase" id="RU363019"/>
    </source>
</evidence>
<dbReference type="SUPFAM" id="SSF50891">
    <property type="entry name" value="Cyclophilin-like"/>
    <property type="match status" value="1"/>
</dbReference>
<proteinExistence type="inferred from homology"/>
<feature type="transmembrane region" description="Helical" evidence="4">
    <location>
        <begin position="32"/>
        <end position="54"/>
    </location>
</feature>
<comment type="function">
    <text evidence="1 2">PPIases accelerate the folding of proteins. It catalyzes the cis-trans isomerization of proline imidic peptide bonds in oligopeptides.</text>
</comment>
<reference evidence="5 6" key="1">
    <citation type="journal article" date="2016" name="Genome Announc.">
        <title>Complete Genome and Plasmid Sequences for Rhodococcus fascians D188 and Draft Sequences for Rhodococcus Isolates PBTS 1 and PBTS 2.</title>
        <authorList>
            <person name="Stamler R.A."/>
            <person name="Vereecke D."/>
            <person name="Zhang Y."/>
            <person name="Schilkey F."/>
            <person name="Devitt N."/>
            <person name="Randall J.J."/>
        </authorList>
    </citation>
    <scope>NUCLEOTIDE SEQUENCE [LARGE SCALE GENOMIC DNA]</scope>
    <source>
        <strain evidence="5 6">PBTS2</strain>
    </source>
</reference>